<dbReference type="InterPro" id="IPR018636">
    <property type="entry name" value="DUF2058"/>
</dbReference>
<dbReference type="Pfam" id="PF09831">
    <property type="entry name" value="DUF2058"/>
    <property type="match status" value="1"/>
</dbReference>
<accession>A0A3P3QHD0</accession>
<comment type="caution">
    <text evidence="2">The sequence shown here is derived from an EMBL/GenBank/DDBJ whole genome shotgun (WGS) entry which is preliminary data.</text>
</comment>
<keyword evidence="1" id="KW-0175">Coiled coil</keyword>
<evidence type="ECO:0000256" key="1">
    <source>
        <dbReference type="SAM" id="Coils"/>
    </source>
</evidence>
<dbReference type="EMBL" id="RRCF01000004">
    <property type="protein sequence ID" value="RRJ19743.1"/>
    <property type="molecule type" value="Genomic_DNA"/>
</dbReference>
<name>A0A3P3QHD0_9GAMM</name>
<protein>
    <submittedName>
        <fullName evidence="2">DUF2058 domain-containing protein</fullName>
    </submittedName>
</protein>
<dbReference type="Proteomes" id="UP000276260">
    <property type="component" value="Unassembled WGS sequence"/>
</dbReference>
<proteinExistence type="predicted"/>
<evidence type="ECO:0000313" key="2">
    <source>
        <dbReference type="EMBL" id="RRJ19743.1"/>
    </source>
</evidence>
<reference evidence="2 3" key="1">
    <citation type="submission" date="2018-11" db="EMBL/GenBank/DDBJ databases">
        <title>Draft genome analysis of Rheinheimera mesophila isolated from an industrial waste site.</title>
        <authorList>
            <person name="Yu Q."/>
            <person name="Qi Y."/>
            <person name="Zhang H."/>
            <person name="Lu Y."/>
            <person name="Pu J."/>
        </authorList>
    </citation>
    <scope>NUCLEOTIDE SEQUENCE [LARGE SCALE GENOMIC DNA]</scope>
    <source>
        <strain evidence="2 3">IITR13</strain>
    </source>
</reference>
<dbReference type="AlphaFoldDB" id="A0A3P3QHD0"/>
<keyword evidence="3" id="KW-1185">Reference proteome</keyword>
<feature type="coiled-coil region" evidence="1">
    <location>
        <begin position="58"/>
        <end position="85"/>
    </location>
</feature>
<evidence type="ECO:0000313" key="3">
    <source>
        <dbReference type="Proteomes" id="UP000276260"/>
    </source>
</evidence>
<organism evidence="2 3">
    <name type="scientific">Rheinheimera mesophila</name>
    <dbReference type="NCBI Taxonomy" id="1547515"/>
    <lineage>
        <taxon>Bacteria</taxon>
        <taxon>Pseudomonadati</taxon>
        <taxon>Pseudomonadota</taxon>
        <taxon>Gammaproteobacteria</taxon>
        <taxon>Chromatiales</taxon>
        <taxon>Chromatiaceae</taxon>
        <taxon>Rheinheimera</taxon>
    </lineage>
</organism>
<dbReference type="RefSeq" id="WP_046520713.1">
    <property type="nucleotide sequence ID" value="NZ_LAVS01000086.1"/>
</dbReference>
<sequence>MSKSLQEQLLKAGLGNEKKLKAIKKEKHKERVQAGKHGTVVNEASVLAEQTRQQQLQRDQELNRQRKAEQDKKALAAQVKQLIELNTIAHQGETAFNFTDGSLVKRLYVSNRIHAELTKGQAAIAKLAEQYYVIPVKVAEKIQQRLAETIIVLHNTGQSAEVQAEDDPYAAYQIPDDLMW</sequence>
<dbReference type="OrthoDB" id="5294470at2"/>
<gene>
    <name evidence="2" type="ORF">EIK76_15035</name>
</gene>